<accession>A0A8H3TXH2</accession>
<feature type="region of interest" description="Disordered" evidence="5">
    <location>
        <begin position="272"/>
        <end position="300"/>
    </location>
</feature>
<feature type="transmembrane region" description="Helical" evidence="6">
    <location>
        <begin position="230"/>
        <end position="250"/>
    </location>
</feature>
<evidence type="ECO:0000313" key="8">
    <source>
        <dbReference type="Proteomes" id="UP000620104"/>
    </source>
</evidence>
<dbReference type="InterPro" id="IPR007203">
    <property type="entry name" value="ORMDL"/>
</dbReference>
<evidence type="ECO:0000256" key="4">
    <source>
        <dbReference type="ARBA" id="ARBA00023136"/>
    </source>
</evidence>
<protein>
    <submittedName>
        <fullName evidence="7">Uncharacterized protein</fullName>
    </submittedName>
</protein>
<dbReference type="GO" id="GO:0005789">
    <property type="term" value="C:endoplasmic reticulum membrane"/>
    <property type="evidence" value="ECO:0007669"/>
    <property type="project" value="InterPro"/>
</dbReference>
<evidence type="ECO:0000256" key="6">
    <source>
        <dbReference type="SAM" id="Phobius"/>
    </source>
</evidence>
<dbReference type="Proteomes" id="UP000620104">
    <property type="component" value="Unassembled WGS sequence"/>
</dbReference>
<keyword evidence="4 6" id="KW-0472">Membrane</keyword>
<evidence type="ECO:0000256" key="2">
    <source>
        <dbReference type="ARBA" id="ARBA00022692"/>
    </source>
</evidence>
<dbReference type="EMBL" id="BLZA01000030">
    <property type="protein sequence ID" value="GHJ88635.1"/>
    <property type="molecule type" value="Genomic_DNA"/>
</dbReference>
<evidence type="ECO:0000256" key="5">
    <source>
        <dbReference type="SAM" id="MobiDB-lite"/>
    </source>
</evidence>
<keyword evidence="8" id="KW-1185">Reference proteome</keyword>
<reference evidence="7" key="1">
    <citation type="submission" date="2020-07" db="EMBL/GenBank/DDBJ databases">
        <title>Draft Genome Sequence of a Deep-Sea Yeast, Naganishia (Cryptococcus) liquefaciens strain N6.</title>
        <authorList>
            <person name="Han Y.W."/>
            <person name="Kajitani R."/>
            <person name="Morimoto H."/>
            <person name="Parhat M."/>
            <person name="Tsubouchi H."/>
            <person name="Bakenova O."/>
            <person name="Ogata M."/>
            <person name="Argunhan B."/>
            <person name="Aoki R."/>
            <person name="Kajiwara S."/>
            <person name="Itoh T."/>
            <person name="Iwasaki H."/>
        </authorList>
    </citation>
    <scope>NUCLEOTIDE SEQUENCE</scope>
    <source>
        <strain evidence="7">N6</strain>
    </source>
</reference>
<evidence type="ECO:0000313" key="7">
    <source>
        <dbReference type="EMBL" id="GHJ88635.1"/>
    </source>
</evidence>
<comment type="caution">
    <text evidence="7">The sequence shown here is derived from an EMBL/GenBank/DDBJ whole genome shotgun (WGS) entry which is preliminary data.</text>
</comment>
<sequence>MSSQFLASPSTPPGRTRSASQPTRAFMGSPSPQTGQSTQVSSPGRSLHARSVSRSLSSNAIQKVTSGELSNSPSLVPESSPNAGLLGSAKGKGRARSSSLVTVTEVGGDEPEGVVDRLGVGVNENAAWVNSPGAWLIHPVLILTAKLIIDALPSMTQPYSWTIVNLGYVAVSYTMFHYVTGVPFESNLTTGGAYDDLTLWEQIDAGAQYTPSKKWLTSVPIFLFLISTHYVKYNFLLFGINFAACVFVLFPKLPVLHRLRFHFTPLEPDASAAPTPLTSHPPSPRLAPITEVPGVRYEAR</sequence>
<feature type="compositionally biased region" description="Polar residues" evidence="5">
    <location>
        <begin position="52"/>
        <end position="82"/>
    </location>
</feature>
<dbReference type="AlphaFoldDB" id="A0A8H3TXH2"/>
<name>A0A8H3TXH2_9TREE</name>
<keyword evidence="2 6" id="KW-0812">Transmembrane</keyword>
<evidence type="ECO:0000256" key="1">
    <source>
        <dbReference type="ARBA" id="ARBA00004141"/>
    </source>
</evidence>
<dbReference type="OrthoDB" id="1932233at2759"/>
<dbReference type="PANTHER" id="PTHR12665">
    <property type="entry name" value="ORMDL PROTEINS"/>
    <property type="match status" value="1"/>
</dbReference>
<evidence type="ECO:0000256" key="3">
    <source>
        <dbReference type="ARBA" id="ARBA00022989"/>
    </source>
</evidence>
<keyword evidence="3 6" id="KW-1133">Transmembrane helix</keyword>
<gene>
    <name evidence="7" type="ORF">NliqN6_5037</name>
</gene>
<organism evidence="7 8">
    <name type="scientific">Naganishia liquefaciens</name>
    <dbReference type="NCBI Taxonomy" id="104408"/>
    <lineage>
        <taxon>Eukaryota</taxon>
        <taxon>Fungi</taxon>
        <taxon>Dikarya</taxon>
        <taxon>Basidiomycota</taxon>
        <taxon>Agaricomycotina</taxon>
        <taxon>Tremellomycetes</taxon>
        <taxon>Filobasidiales</taxon>
        <taxon>Filobasidiaceae</taxon>
        <taxon>Naganishia</taxon>
    </lineage>
</organism>
<feature type="region of interest" description="Disordered" evidence="5">
    <location>
        <begin position="1"/>
        <end position="92"/>
    </location>
</feature>
<comment type="subcellular location">
    <subcellularLocation>
        <location evidence="1">Membrane</location>
        <topology evidence="1">Multi-pass membrane protein</topology>
    </subcellularLocation>
</comment>
<proteinExistence type="predicted"/>
<feature type="compositionally biased region" description="Polar residues" evidence="5">
    <location>
        <begin position="30"/>
        <end position="44"/>
    </location>
</feature>
<dbReference type="Pfam" id="PF04061">
    <property type="entry name" value="ORMDL"/>
    <property type="match status" value="1"/>
</dbReference>